<dbReference type="AlphaFoldDB" id="A0A222P2E5"/>
<evidence type="ECO:0008006" key="4">
    <source>
        <dbReference type="Google" id="ProtNLM"/>
    </source>
</evidence>
<dbReference type="EMBL" id="CP016397">
    <property type="protein sequence ID" value="ASQ45935.1"/>
    <property type="molecule type" value="Genomic_DNA"/>
</dbReference>
<feature type="chain" id="PRO_5013007967" description="Antibiotic biosynthesis monooxygenase" evidence="1">
    <location>
        <begin position="22"/>
        <end position="247"/>
    </location>
</feature>
<organism evidence="2 3">
    <name type="scientific">Legionella clemsonensis</name>
    <dbReference type="NCBI Taxonomy" id="1867846"/>
    <lineage>
        <taxon>Bacteria</taxon>
        <taxon>Pseudomonadati</taxon>
        <taxon>Pseudomonadota</taxon>
        <taxon>Gammaproteobacteria</taxon>
        <taxon>Legionellales</taxon>
        <taxon>Legionellaceae</taxon>
        <taxon>Legionella</taxon>
    </lineage>
</organism>
<evidence type="ECO:0000256" key="1">
    <source>
        <dbReference type="SAM" id="SignalP"/>
    </source>
</evidence>
<evidence type="ECO:0000313" key="3">
    <source>
        <dbReference type="Proteomes" id="UP000201728"/>
    </source>
</evidence>
<sequence length="247" mass="27504">MKIKLLSICALTFGLITYNYASKTTMTINTNNIQKASYITMESKQGSAANFEDFLKNGAQLVRQTEPNTALWFALKKEDNHLAIFDVFFNEKGREEHFAGQVANALKENASQFVEGGWEQGVLLNVSNYDVIASNNFHLDTVLTTKHASYIVFKAKPGKSHKLELLLKEGSQLINKTEPKTYFWVALKTDKDTYAIFDAFPDKAAQKAHFAGQVASALQKNAEHLIAGGWEKGVLAHVHNFQIIASS</sequence>
<protein>
    <recommendedName>
        <fullName evidence="4">Antibiotic biosynthesis monooxygenase</fullName>
    </recommendedName>
</protein>
<name>A0A222P2E5_9GAMM</name>
<dbReference type="InterPro" id="IPR011008">
    <property type="entry name" value="Dimeric_a/b-barrel"/>
</dbReference>
<dbReference type="RefSeq" id="WP_232505585.1">
    <property type="nucleotide sequence ID" value="NZ_CP016397.1"/>
</dbReference>
<evidence type="ECO:0000313" key="2">
    <source>
        <dbReference type="EMBL" id="ASQ45935.1"/>
    </source>
</evidence>
<gene>
    <name evidence="2" type="ORF">clem_06900</name>
</gene>
<dbReference type="Proteomes" id="UP000201728">
    <property type="component" value="Chromosome"/>
</dbReference>
<keyword evidence="3" id="KW-1185">Reference proteome</keyword>
<dbReference type="SUPFAM" id="SSF54909">
    <property type="entry name" value="Dimeric alpha+beta barrel"/>
    <property type="match status" value="2"/>
</dbReference>
<dbReference type="Gene3D" id="3.30.70.100">
    <property type="match status" value="2"/>
</dbReference>
<feature type="signal peptide" evidence="1">
    <location>
        <begin position="1"/>
        <end position="21"/>
    </location>
</feature>
<dbReference type="KEGG" id="lcd:clem_06900"/>
<keyword evidence="1" id="KW-0732">Signal</keyword>
<proteinExistence type="predicted"/>
<accession>A0A222P2E5</accession>
<reference evidence="3" key="1">
    <citation type="submission" date="2016-07" db="EMBL/GenBank/DDBJ databases">
        <authorList>
            <person name="Florea S."/>
            <person name="Webb J.S."/>
            <person name="Jaromczyk J."/>
            <person name="Schardl C.L."/>
        </authorList>
    </citation>
    <scope>NUCLEOTIDE SEQUENCE [LARGE SCALE GENOMIC DNA]</scope>
    <source>
        <strain evidence="3">CDC-D5610</strain>
    </source>
</reference>